<dbReference type="RefSeq" id="WP_182706662.1">
    <property type="nucleotide sequence ID" value="NZ_JACJII010000001.1"/>
</dbReference>
<proteinExistence type="predicted"/>
<feature type="transmembrane region" description="Helical" evidence="2">
    <location>
        <begin position="71"/>
        <end position="89"/>
    </location>
</feature>
<comment type="caution">
    <text evidence="3">The sequence shown here is derived from an EMBL/GenBank/DDBJ whole genome shotgun (WGS) entry which is preliminary data.</text>
</comment>
<reference evidence="3 4" key="1">
    <citation type="submission" date="2020-08" db="EMBL/GenBank/DDBJ databases">
        <title>Sequencing the genomes of 1000 actinobacteria strains.</title>
        <authorList>
            <person name="Klenk H.-P."/>
        </authorList>
    </citation>
    <scope>NUCLEOTIDE SEQUENCE [LARGE SCALE GENOMIC DNA]</scope>
    <source>
        <strain evidence="3 4">DSM 45823</strain>
    </source>
</reference>
<dbReference type="Proteomes" id="UP000539313">
    <property type="component" value="Unassembled WGS sequence"/>
</dbReference>
<evidence type="ECO:0000313" key="3">
    <source>
        <dbReference type="EMBL" id="MBA9005477.1"/>
    </source>
</evidence>
<accession>A0A7W3RA52</accession>
<keyword evidence="2" id="KW-0812">Transmembrane</keyword>
<name>A0A7W3RA52_9ACTN</name>
<gene>
    <name evidence="3" type="ORF">HNR21_004359</name>
</gene>
<keyword evidence="4" id="KW-1185">Reference proteome</keyword>
<evidence type="ECO:0000256" key="1">
    <source>
        <dbReference type="SAM" id="MobiDB-lite"/>
    </source>
</evidence>
<dbReference type="AlphaFoldDB" id="A0A7W3RA52"/>
<dbReference type="EMBL" id="JACJII010000001">
    <property type="protein sequence ID" value="MBA9005477.1"/>
    <property type="molecule type" value="Genomic_DNA"/>
</dbReference>
<keyword evidence="2" id="KW-1133">Transmembrane helix</keyword>
<keyword evidence="2" id="KW-0472">Membrane</keyword>
<organism evidence="3 4">
    <name type="scientific">Thermomonospora cellulosilytica</name>
    <dbReference type="NCBI Taxonomy" id="1411118"/>
    <lineage>
        <taxon>Bacteria</taxon>
        <taxon>Bacillati</taxon>
        <taxon>Actinomycetota</taxon>
        <taxon>Actinomycetes</taxon>
        <taxon>Streptosporangiales</taxon>
        <taxon>Thermomonosporaceae</taxon>
        <taxon>Thermomonospora</taxon>
    </lineage>
</organism>
<sequence length="166" mass="17788">MRHTFGFVLGVLLTPALIYGAAWSYARAAGSFDPVAREITDATHLYGAMALMAAVGLVVGVLVVARWASPLLSLIPALTLLGWSAFFLVDPGRALELPGELPSRGLLDDTADAGLRMLLGSGAFALLGFVLLVPAGTPRRWSGRHDDFDDEEYDGEPAGRRQPEYF</sequence>
<protein>
    <submittedName>
        <fullName evidence="3">Uncharacterized protein</fullName>
    </submittedName>
</protein>
<feature type="transmembrane region" description="Helical" evidence="2">
    <location>
        <begin position="113"/>
        <end position="135"/>
    </location>
</feature>
<evidence type="ECO:0000313" key="4">
    <source>
        <dbReference type="Proteomes" id="UP000539313"/>
    </source>
</evidence>
<feature type="transmembrane region" description="Helical" evidence="2">
    <location>
        <begin position="44"/>
        <end position="64"/>
    </location>
</feature>
<feature type="region of interest" description="Disordered" evidence="1">
    <location>
        <begin position="143"/>
        <end position="166"/>
    </location>
</feature>
<feature type="compositionally biased region" description="Basic and acidic residues" evidence="1">
    <location>
        <begin position="157"/>
        <end position="166"/>
    </location>
</feature>
<evidence type="ECO:0000256" key="2">
    <source>
        <dbReference type="SAM" id="Phobius"/>
    </source>
</evidence>